<dbReference type="GO" id="GO:1902201">
    <property type="term" value="P:negative regulation of bacterial-type flagellum-dependent cell motility"/>
    <property type="evidence" value="ECO:0007669"/>
    <property type="project" value="TreeGrafter"/>
</dbReference>
<accession>A0A2T7FXE4</accession>
<sequence length="463" mass="49689">MASDILIMDCVATNRIVLKVKLLAAQYRVRPCATLGEALEEIEVSKPDLVILDTCSETEAVLDAFRTLKATPETALIPVIATGGFTTPRDRVLALEAGADDVLTRPFDDHILQARLRSLLRARDARLELQLRDGTRSALGFAEAAGSYVAPARLVVASTHASVADGTEALRPRLANTRVTHLSCDQLASDLRAAAQADVVVLDLRQGPFDDTAFYRLLSDLRSQSGTRHAAILALLPPDAQQAAAMALDLGANNVVTAQVHRDEIAHRCAVLLKSKREADALRRTVKTGLEAAIIDPLTGVYNRRYALPHLSRLSQESEASGRQFAVMVLDLDHFKAVNDQYGHAAGDEVLQQVAGRLKDNLRAVDLLARIGGEEFLVAIPHSDAAHARRTAERLCALIGEAPFFVGPDRQELRITMSVGVSLNSVDDASQVFGSVDEVMSAADGALYAAKSGGRNMVSLGAA</sequence>
<dbReference type="PROSITE" id="PS50887">
    <property type="entry name" value="GGDEF"/>
    <property type="match status" value="1"/>
</dbReference>
<protein>
    <recommendedName>
        <fullName evidence="1">diguanylate cyclase</fullName>
        <ecNumber evidence="1">2.7.7.65</ecNumber>
    </recommendedName>
</protein>
<name>A0A2T7FXE4_9RHOB</name>
<dbReference type="GO" id="GO:0000160">
    <property type="term" value="P:phosphorelay signal transduction system"/>
    <property type="evidence" value="ECO:0007669"/>
    <property type="project" value="InterPro"/>
</dbReference>
<dbReference type="InterPro" id="IPR043128">
    <property type="entry name" value="Rev_trsase/Diguanyl_cyclase"/>
</dbReference>
<proteinExistence type="predicted"/>
<feature type="domain" description="Response regulatory" evidence="4">
    <location>
        <begin position="4"/>
        <end position="120"/>
    </location>
</feature>
<evidence type="ECO:0000259" key="5">
    <source>
        <dbReference type="PROSITE" id="PS50887"/>
    </source>
</evidence>
<evidence type="ECO:0000256" key="2">
    <source>
        <dbReference type="ARBA" id="ARBA00034247"/>
    </source>
</evidence>
<keyword evidence="7" id="KW-1185">Reference proteome</keyword>
<dbReference type="EC" id="2.7.7.65" evidence="1"/>
<dbReference type="PANTHER" id="PTHR45138:SF9">
    <property type="entry name" value="DIGUANYLATE CYCLASE DGCM-RELATED"/>
    <property type="match status" value="1"/>
</dbReference>
<evidence type="ECO:0000313" key="6">
    <source>
        <dbReference type="EMBL" id="PVA06842.1"/>
    </source>
</evidence>
<dbReference type="SMART" id="SM00448">
    <property type="entry name" value="REC"/>
    <property type="match status" value="1"/>
</dbReference>
<comment type="caution">
    <text evidence="6">The sequence shown here is derived from an EMBL/GenBank/DDBJ whole genome shotgun (WGS) entry which is preliminary data.</text>
</comment>
<keyword evidence="3" id="KW-0597">Phosphoprotein</keyword>
<dbReference type="InterPro" id="IPR050469">
    <property type="entry name" value="Diguanylate_Cyclase"/>
</dbReference>
<dbReference type="Pfam" id="PF00072">
    <property type="entry name" value="Response_reg"/>
    <property type="match status" value="1"/>
</dbReference>
<dbReference type="SUPFAM" id="SSF55073">
    <property type="entry name" value="Nucleotide cyclase"/>
    <property type="match status" value="1"/>
</dbReference>
<feature type="domain" description="GGDEF" evidence="5">
    <location>
        <begin position="323"/>
        <end position="463"/>
    </location>
</feature>
<dbReference type="OrthoDB" id="9812260at2"/>
<dbReference type="FunFam" id="3.30.70.270:FF:000001">
    <property type="entry name" value="Diguanylate cyclase domain protein"/>
    <property type="match status" value="1"/>
</dbReference>
<evidence type="ECO:0000259" key="4">
    <source>
        <dbReference type="PROSITE" id="PS50110"/>
    </source>
</evidence>
<dbReference type="AlphaFoldDB" id="A0A2T7FXE4"/>
<dbReference type="EMBL" id="QCYG01000004">
    <property type="protein sequence ID" value="PVA06842.1"/>
    <property type="molecule type" value="Genomic_DNA"/>
</dbReference>
<dbReference type="Gene3D" id="3.40.50.2300">
    <property type="match status" value="1"/>
</dbReference>
<evidence type="ECO:0000256" key="3">
    <source>
        <dbReference type="PROSITE-ProRule" id="PRU00169"/>
    </source>
</evidence>
<gene>
    <name evidence="6" type="ORF">DC363_06695</name>
</gene>
<dbReference type="InterPro" id="IPR000160">
    <property type="entry name" value="GGDEF_dom"/>
</dbReference>
<evidence type="ECO:0000313" key="7">
    <source>
        <dbReference type="Proteomes" id="UP000244817"/>
    </source>
</evidence>
<dbReference type="GO" id="GO:0005886">
    <property type="term" value="C:plasma membrane"/>
    <property type="evidence" value="ECO:0007669"/>
    <property type="project" value="TreeGrafter"/>
</dbReference>
<evidence type="ECO:0000256" key="1">
    <source>
        <dbReference type="ARBA" id="ARBA00012528"/>
    </source>
</evidence>
<dbReference type="Pfam" id="PF00990">
    <property type="entry name" value="GGDEF"/>
    <property type="match status" value="1"/>
</dbReference>
<dbReference type="Gene3D" id="3.30.70.270">
    <property type="match status" value="1"/>
</dbReference>
<dbReference type="PANTHER" id="PTHR45138">
    <property type="entry name" value="REGULATORY COMPONENTS OF SENSORY TRANSDUCTION SYSTEM"/>
    <property type="match status" value="1"/>
</dbReference>
<dbReference type="GO" id="GO:0043709">
    <property type="term" value="P:cell adhesion involved in single-species biofilm formation"/>
    <property type="evidence" value="ECO:0007669"/>
    <property type="project" value="TreeGrafter"/>
</dbReference>
<dbReference type="InterPro" id="IPR029787">
    <property type="entry name" value="Nucleotide_cyclase"/>
</dbReference>
<dbReference type="RefSeq" id="WP_108640370.1">
    <property type="nucleotide sequence ID" value="NZ_QCYG01000004.1"/>
</dbReference>
<dbReference type="Proteomes" id="UP000244817">
    <property type="component" value="Unassembled WGS sequence"/>
</dbReference>
<comment type="catalytic activity">
    <reaction evidence="2">
        <text>2 GTP = 3',3'-c-di-GMP + 2 diphosphate</text>
        <dbReference type="Rhea" id="RHEA:24898"/>
        <dbReference type="ChEBI" id="CHEBI:33019"/>
        <dbReference type="ChEBI" id="CHEBI:37565"/>
        <dbReference type="ChEBI" id="CHEBI:58805"/>
        <dbReference type="EC" id="2.7.7.65"/>
    </reaction>
</comment>
<dbReference type="SUPFAM" id="SSF52172">
    <property type="entry name" value="CheY-like"/>
    <property type="match status" value="2"/>
</dbReference>
<dbReference type="CDD" id="cd01949">
    <property type="entry name" value="GGDEF"/>
    <property type="match status" value="1"/>
</dbReference>
<organism evidence="6 7">
    <name type="scientific">Thalassorhabdomicrobium marinisediminis</name>
    <dbReference type="NCBI Taxonomy" id="2170577"/>
    <lineage>
        <taxon>Bacteria</taxon>
        <taxon>Pseudomonadati</taxon>
        <taxon>Pseudomonadota</taxon>
        <taxon>Alphaproteobacteria</taxon>
        <taxon>Rhodobacterales</taxon>
        <taxon>Paracoccaceae</taxon>
        <taxon>Thalassorhabdomicrobium</taxon>
    </lineage>
</organism>
<reference evidence="6 7" key="1">
    <citation type="submission" date="2018-04" db="EMBL/GenBank/DDBJ databases">
        <title>Pelagivirga bohaiensis gen. nov., sp. nov., a bacterium isolated from the Bohai Sea.</title>
        <authorList>
            <person name="Ji X."/>
        </authorList>
    </citation>
    <scope>NUCLEOTIDE SEQUENCE [LARGE SCALE GENOMIC DNA]</scope>
    <source>
        <strain evidence="6 7">BH-SD16</strain>
    </source>
</reference>
<dbReference type="GO" id="GO:0052621">
    <property type="term" value="F:diguanylate cyclase activity"/>
    <property type="evidence" value="ECO:0007669"/>
    <property type="project" value="UniProtKB-EC"/>
</dbReference>
<feature type="domain" description="Response regulatory" evidence="4">
    <location>
        <begin position="153"/>
        <end position="273"/>
    </location>
</feature>
<dbReference type="NCBIfam" id="TIGR00254">
    <property type="entry name" value="GGDEF"/>
    <property type="match status" value="1"/>
</dbReference>
<feature type="modified residue" description="4-aspartylphosphate" evidence="3">
    <location>
        <position position="203"/>
    </location>
</feature>
<dbReference type="InterPro" id="IPR001789">
    <property type="entry name" value="Sig_transdc_resp-reg_receiver"/>
</dbReference>
<feature type="modified residue" description="4-aspartylphosphate" evidence="3">
    <location>
        <position position="53"/>
    </location>
</feature>
<dbReference type="PROSITE" id="PS50110">
    <property type="entry name" value="RESPONSE_REGULATORY"/>
    <property type="match status" value="2"/>
</dbReference>
<dbReference type="SMART" id="SM00267">
    <property type="entry name" value="GGDEF"/>
    <property type="match status" value="1"/>
</dbReference>
<dbReference type="InterPro" id="IPR011006">
    <property type="entry name" value="CheY-like_superfamily"/>
</dbReference>